<evidence type="ECO:0000256" key="3">
    <source>
        <dbReference type="ARBA" id="ARBA00022475"/>
    </source>
</evidence>
<dbReference type="InterPro" id="IPR050171">
    <property type="entry name" value="MFS_Transporters"/>
</dbReference>
<dbReference type="Pfam" id="PF07690">
    <property type="entry name" value="MFS_1"/>
    <property type="match status" value="1"/>
</dbReference>
<evidence type="ECO:0000256" key="2">
    <source>
        <dbReference type="ARBA" id="ARBA00022448"/>
    </source>
</evidence>
<sequence>MAAAASGSGSVPLSARLAGAARDTAGGLPRAFWWLWTSTLINRLGGFVTVFLALYLTVDRGYPAAYAGLVGALYGLGGAGGALLGGVLADRWGRRSTMLAAQLGTAVATAALGFVRGPVAIAAVACAVGVASNTSRPAVQAMMADVVPAPDRLRAFSLNYWAINIGFGVSAAGAGVIAAHGYLLLFLLDALTTVLCALVVFVRIPESMPSTTVTSTVVEAPGSLVDVLRDRRFMALVGITFLLGTVTQQGTTTLAVSMGRSGLTPSQYGLVIGLNGLLIVLFQIPLTRLTRGRGRTGLLVAAALLLGWGFGLTAFAGSAGFYALTVVVWTLGEMLQAPTSTAVVTEMSPTRARGRYQGMYTLAWSAASFVGPLAGGVALQAWGSAMWLACAGVGTVAALGYWLLLRSRGDRPRDPADPAAPSRPAAHPATTSRPAAHAPAAHAPGAYASPDSGDRSSPDVPSPVR</sequence>
<feature type="compositionally biased region" description="Low complexity" evidence="7">
    <location>
        <begin position="417"/>
        <end position="450"/>
    </location>
</feature>
<dbReference type="RefSeq" id="WP_222975955.1">
    <property type="nucleotide sequence ID" value="NZ_JAINVZ010000004.1"/>
</dbReference>
<evidence type="ECO:0000256" key="1">
    <source>
        <dbReference type="ARBA" id="ARBA00004651"/>
    </source>
</evidence>
<feature type="transmembrane region" description="Helical" evidence="8">
    <location>
        <begin position="385"/>
        <end position="404"/>
    </location>
</feature>
<feature type="transmembrane region" description="Helical" evidence="8">
    <location>
        <begin position="233"/>
        <end position="256"/>
    </location>
</feature>
<protein>
    <submittedName>
        <fullName evidence="10">MFS transporter</fullName>
    </submittedName>
</protein>
<dbReference type="Proteomes" id="UP001198565">
    <property type="component" value="Unassembled WGS sequence"/>
</dbReference>
<dbReference type="Gene3D" id="1.20.1250.20">
    <property type="entry name" value="MFS general substrate transporter like domains"/>
    <property type="match status" value="2"/>
</dbReference>
<keyword evidence="11" id="KW-1185">Reference proteome</keyword>
<evidence type="ECO:0000256" key="4">
    <source>
        <dbReference type="ARBA" id="ARBA00022692"/>
    </source>
</evidence>
<feature type="transmembrane region" description="Helical" evidence="8">
    <location>
        <begin position="321"/>
        <end position="338"/>
    </location>
</feature>
<evidence type="ECO:0000313" key="11">
    <source>
        <dbReference type="Proteomes" id="UP001198565"/>
    </source>
</evidence>
<dbReference type="InterPro" id="IPR036259">
    <property type="entry name" value="MFS_trans_sf"/>
</dbReference>
<name>A0ABS7QPA5_9ACTN</name>
<dbReference type="PROSITE" id="PS00216">
    <property type="entry name" value="SUGAR_TRANSPORT_1"/>
    <property type="match status" value="1"/>
</dbReference>
<feature type="transmembrane region" description="Helical" evidence="8">
    <location>
        <begin position="183"/>
        <end position="202"/>
    </location>
</feature>
<keyword evidence="5 8" id="KW-1133">Transmembrane helix</keyword>
<reference evidence="10 11" key="1">
    <citation type="submission" date="2021-08" db="EMBL/GenBank/DDBJ databases">
        <title>Streptomyces sp. PTM05 isolated from lichen.</title>
        <authorList>
            <person name="Somphong A."/>
            <person name="Phongsopitanun W."/>
            <person name="Tanasupawat S."/>
        </authorList>
    </citation>
    <scope>NUCLEOTIDE SEQUENCE [LARGE SCALE GENOMIC DNA]</scope>
    <source>
        <strain evidence="10 11">Ptm05</strain>
    </source>
</reference>
<dbReference type="SUPFAM" id="SSF103473">
    <property type="entry name" value="MFS general substrate transporter"/>
    <property type="match status" value="1"/>
</dbReference>
<feature type="region of interest" description="Disordered" evidence="7">
    <location>
        <begin position="412"/>
        <end position="465"/>
    </location>
</feature>
<feature type="transmembrane region" description="Helical" evidence="8">
    <location>
        <begin position="158"/>
        <end position="177"/>
    </location>
</feature>
<keyword evidence="3" id="KW-1003">Cell membrane</keyword>
<keyword evidence="2" id="KW-0813">Transport</keyword>
<dbReference type="EMBL" id="JAINVZ010000004">
    <property type="protein sequence ID" value="MBY8885022.1"/>
    <property type="molecule type" value="Genomic_DNA"/>
</dbReference>
<gene>
    <name evidence="10" type="ORF">K7472_09210</name>
</gene>
<feature type="transmembrane region" description="Helical" evidence="8">
    <location>
        <begin position="268"/>
        <end position="286"/>
    </location>
</feature>
<dbReference type="PANTHER" id="PTHR23517">
    <property type="entry name" value="RESISTANCE PROTEIN MDTM, PUTATIVE-RELATED-RELATED"/>
    <property type="match status" value="1"/>
</dbReference>
<comment type="caution">
    <text evidence="10">The sequence shown here is derived from an EMBL/GenBank/DDBJ whole genome shotgun (WGS) entry which is preliminary data.</text>
</comment>
<feature type="transmembrane region" description="Helical" evidence="8">
    <location>
        <begin position="298"/>
        <end position="315"/>
    </location>
</feature>
<comment type="subcellular location">
    <subcellularLocation>
        <location evidence="1">Cell membrane</location>
        <topology evidence="1">Multi-pass membrane protein</topology>
    </subcellularLocation>
</comment>
<organism evidence="10 11">
    <name type="scientific">Streptantibioticus parmotrematis</name>
    <dbReference type="NCBI Taxonomy" id="2873249"/>
    <lineage>
        <taxon>Bacteria</taxon>
        <taxon>Bacillati</taxon>
        <taxon>Actinomycetota</taxon>
        <taxon>Actinomycetes</taxon>
        <taxon>Kitasatosporales</taxon>
        <taxon>Streptomycetaceae</taxon>
        <taxon>Streptantibioticus</taxon>
    </lineage>
</organism>
<evidence type="ECO:0000256" key="7">
    <source>
        <dbReference type="SAM" id="MobiDB-lite"/>
    </source>
</evidence>
<feature type="domain" description="Major facilitator superfamily (MFS) profile" evidence="9">
    <location>
        <begin position="31"/>
        <end position="409"/>
    </location>
</feature>
<dbReference type="CDD" id="cd17329">
    <property type="entry name" value="MFS_MdtH_MDR_like"/>
    <property type="match status" value="1"/>
</dbReference>
<dbReference type="PROSITE" id="PS50850">
    <property type="entry name" value="MFS"/>
    <property type="match status" value="1"/>
</dbReference>
<dbReference type="InterPro" id="IPR011701">
    <property type="entry name" value="MFS"/>
</dbReference>
<dbReference type="InterPro" id="IPR005829">
    <property type="entry name" value="Sugar_transporter_CS"/>
</dbReference>
<proteinExistence type="predicted"/>
<feature type="transmembrane region" description="Helical" evidence="8">
    <location>
        <begin position="40"/>
        <end position="58"/>
    </location>
</feature>
<evidence type="ECO:0000259" key="9">
    <source>
        <dbReference type="PROSITE" id="PS50850"/>
    </source>
</evidence>
<feature type="transmembrane region" description="Helical" evidence="8">
    <location>
        <begin position="64"/>
        <end position="89"/>
    </location>
</feature>
<evidence type="ECO:0000256" key="5">
    <source>
        <dbReference type="ARBA" id="ARBA00022989"/>
    </source>
</evidence>
<keyword evidence="4 8" id="KW-0812">Transmembrane</keyword>
<evidence type="ECO:0000256" key="6">
    <source>
        <dbReference type="ARBA" id="ARBA00023136"/>
    </source>
</evidence>
<accession>A0ABS7QPA5</accession>
<dbReference type="InterPro" id="IPR020846">
    <property type="entry name" value="MFS_dom"/>
</dbReference>
<evidence type="ECO:0000313" key="10">
    <source>
        <dbReference type="EMBL" id="MBY8885022.1"/>
    </source>
</evidence>
<evidence type="ECO:0000256" key="8">
    <source>
        <dbReference type="SAM" id="Phobius"/>
    </source>
</evidence>
<keyword evidence="6 8" id="KW-0472">Membrane</keyword>
<feature type="transmembrane region" description="Helical" evidence="8">
    <location>
        <begin position="359"/>
        <end position="379"/>
    </location>
</feature>
<dbReference type="PANTHER" id="PTHR23517:SF2">
    <property type="entry name" value="MULTIDRUG RESISTANCE PROTEIN MDTH"/>
    <property type="match status" value="1"/>
</dbReference>